<organism evidence="1">
    <name type="scientific">Fagus sylvatica</name>
    <name type="common">Beechnut</name>
    <dbReference type="NCBI Taxonomy" id="28930"/>
    <lineage>
        <taxon>Eukaryota</taxon>
        <taxon>Viridiplantae</taxon>
        <taxon>Streptophyta</taxon>
        <taxon>Embryophyta</taxon>
        <taxon>Tracheophyta</taxon>
        <taxon>Spermatophyta</taxon>
        <taxon>Magnoliopsida</taxon>
        <taxon>eudicotyledons</taxon>
        <taxon>Gunneridae</taxon>
        <taxon>Pentapetalae</taxon>
        <taxon>rosids</taxon>
        <taxon>fabids</taxon>
        <taxon>Fagales</taxon>
        <taxon>Fagaceae</taxon>
        <taxon>Fagus</taxon>
    </lineage>
</organism>
<sequence length="76" mass="8254">MSTIDLGGKTSRLDSRKSCDRAEPQILCAFNSSNYSGRHEQWHDKEFMRSPICGVGGSRGKGGKKGVADVGYKNCS</sequence>
<proteinExistence type="predicted"/>
<dbReference type="AlphaFoldDB" id="A0A2N9EK89"/>
<protein>
    <submittedName>
        <fullName evidence="1">Uncharacterized protein</fullName>
    </submittedName>
</protein>
<name>A0A2N9EK89_FAGSY</name>
<dbReference type="EMBL" id="OIVN01000147">
    <property type="protein sequence ID" value="SPC75188.1"/>
    <property type="molecule type" value="Genomic_DNA"/>
</dbReference>
<reference evidence="1" key="1">
    <citation type="submission" date="2018-02" db="EMBL/GenBank/DDBJ databases">
        <authorList>
            <person name="Cohen D.B."/>
            <person name="Kent A.D."/>
        </authorList>
    </citation>
    <scope>NUCLEOTIDE SEQUENCE</scope>
</reference>
<accession>A0A2N9EK89</accession>
<gene>
    <name evidence="1" type="ORF">FSB_LOCUS3070</name>
</gene>
<evidence type="ECO:0000313" key="1">
    <source>
        <dbReference type="EMBL" id="SPC75188.1"/>
    </source>
</evidence>